<dbReference type="EMBL" id="AMYB01000006">
    <property type="protein sequence ID" value="OAD00995.1"/>
    <property type="molecule type" value="Genomic_DNA"/>
</dbReference>
<accession>A0A168JBK6</accession>
<comment type="caution">
    <text evidence="1">The sequence shown here is derived from an EMBL/GenBank/DDBJ whole genome shotgun (WGS) entry which is preliminary data.</text>
</comment>
<dbReference type="Proteomes" id="UP000077051">
    <property type="component" value="Unassembled WGS sequence"/>
</dbReference>
<name>A0A168JBK6_MUCCL</name>
<evidence type="ECO:0000313" key="2">
    <source>
        <dbReference type="Proteomes" id="UP000077051"/>
    </source>
</evidence>
<sequence length="69" mass="7731">MVRIKPEHSIQIPIFLNADEEVGELEDSDNGQAVENEDEYIVNHSEGWHGCVIVNTDDSSSAEDKFAKE</sequence>
<dbReference type="VEuPathDB" id="FungiDB:MUCCIDRAFT_112421"/>
<protein>
    <submittedName>
        <fullName evidence="1">Uncharacterized protein</fullName>
    </submittedName>
</protein>
<evidence type="ECO:0000313" key="1">
    <source>
        <dbReference type="EMBL" id="OAD00995.1"/>
    </source>
</evidence>
<gene>
    <name evidence="1" type="ORF">MUCCIDRAFT_112421</name>
</gene>
<dbReference type="AlphaFoldDB" id="A0A168JBK6"/>
<reference evidence="1 2" key="1">
    <citation type="submission" date="2015-06" db="EMBL/GenBank/DDBJ databases">
        <title>Expansion of signal transduction pathways in fungi by whole-genome duplication.</title>
        <authorList>
            <consortium name="DOE Joint Genome Institute"/>
            <person name="Corrochano L.M."/>
            <person name="Kuo A."/>
            <person name="Marcet-Houben M."/>
            <person name="Polaino S."/>
            <person name="Salamov A."/>
            <person name="Villalobos J.M."/>
            <person name="Alvarez M.I."/>
            <person name="Avalos J."/>
            <person name="Benito E.P."/>
            <person name="Benoit I."/>
            <person name="Burger G."/>
            <person name="Camino L.P."/>
            <person name="Canovas D."/>
            <person name="Cerda-Olmedo E."/>
            <person name="Cheng J.-F."/>
            <person name="Dominguez A."/>
            <person name="Elias M."/>
            <person name="Eslava A.P."/>
            <person name="Glaser F."/>
            <person name="Grimwood J."/>
            <person name="Gutierrez G."/>
            <person name="Heitman J."/>
            <person name="Henrissat B."/>
            <person name="Iturriaga E.A."/>
            <person name="Lang B.F."/>
            <person name="Lavin J.L."/>
            <person name="Lee S."/>
            <person name="Li W."/>
            <person name="Lindquist E."/>
            <person name="Lopez-Garcia S."/>
            <person name="Luque E.M."/>
            <person name="Marcos A.T."/>
            <person name="Martin J."/>
            <person name="Mccluskey K."/>
            <person name="Medina H.R."/>
            <person name="Miralles-Duran A."/>
            <person name="Miyazaki A."/>
            <person name="Munoz-Torres E."/>
            <person name="Oguiza J.A."/>
            <person name="Ohm R."/>
            <person name="Olmedo M."/>
            <person name="Orejas M."/>
            <person name="Ortiz-Castellanos L."/>
            <person name="Pisabarro A.G."/>
            <person name="Rodriguez-Romero J."/>
            <person name="Ruiz-Herrera J."/>
            <person name="Ruiz-Vazquez R."/>
            <person name="Sanz C."/>
            <person name="Schackwitz W."/>
            <person name="Schmutz J."/>
            <person name="Shahriari M."/>
            <person name="Shelest E."/>
            <person name="Silva-Franco F."/>
            <person name="Soanes D."/>
            <person name="Syed K."/>
            <person name="Tagua V.G."/>
            <person name="Talbot N.J."/>
            <person name="Thon M."/>
            <person name="De Vries R.P."/>
            <person name="Wiebenga A."/>
            <person name="Yadav J.S."/>
            <person name="Braun E.L."/>
            <person name="Baker S."/>
            <person name="Garre V."/>
            <person name="Horwitz B."/>
            <person name="Torres-Martinez S."/>
            <person name="Idnurm A."/>
            <person name="Herrera-Estrella A."/>
            <person name="Gabaldon T."/>
            <person name="Grigoriev I.V."/>
        </authorList>
    </citation>
    <scope>NUCLEOTIDE SEQUENCE [LARGE SCALE GENOMIC DNA]</scope>
    <source>
        <strain evidence="1 2">CBS 277.49</strain>
    </source>
</reference>
<proteinExistence type="predicted"/>
<keyword evidence="2" id="KW-1185">Reference proteome</keyword>
<organism evidence="1 2">
    <name type="scientific">Mucor lusitanicus CBS 277.49</name>
    <dbReference type="NCBI Taxonomy" id="747725"/>
    <lineage>
        <taxon>Eukaryota</taxon>
        <taxon>Fungi</taxon>
        <taxon>Fungi incertae sedis</taxon>
        <taxon>Mucoromycota</taxon>
        <taxon>Mucoromycotina</taxon>
        <taxon>Mucoromycetes</taxon>
        <taxon>Mucorales</taxon>
        <taxon>Mucorineae</taxon>
        <taxon>Mucoraceae</taxon>
        <taxon>Mucor</taxon>
    </lineage>
</organism>